<dbReference type="KEGG" id="amr:AM1_0764"/>
<dbReference type="HOGENOM" id="CLU_2930422_0_0_3"/>
<name>B0CFC1_ACAM1</name>
<dbReference type="Proteomes" id="UP000000268">
    <property type="component" value="Chromosome"/>
</dbReference>
<dbReference type="RefSeq" id="WP_012161392.1">
    <property type="nucleotide sequence ID" value="NC_009925.1"/>
</dbReference>
<accession>B0CFC1</accession>
<reference evidence="2 3" key="1">
    <citation type="journal article" date="2008" name="Proc. Natl. Acad. Sci. U.S.A.">
        <title>Niche adaptation and genome expansion in the chlorophyll d-producing cyanobacterium Acaryochloris marina.</title>
        <authorList>
            <person name="Swingley W.D."/>
            <person name="Chen M."/>
            <person name="Cheung P.C."/>
            <person name="Conrad A.L."/>
            <person name="Dejesa L.C."/>
            <person name="Hao J."/>
            <person name="Honchak B.M."/>
            <person name="Karbach L.E."/>
            <person name="Kurdoglu A."/>
            <person name="Lahiri S."/>
            <person name="Mastrian S.D."/>
            <person name="Miyashita H."/>
            <person name="Page L."/>
            <person name="Ramakrishna P."/>
            <person name="Satoh S."/>
            <person name="Sattley W.M."/>
            <person name="Shimada Y."/>
            <person name="Taylor H.L."/>
            <person name="Tomo T."/>
            <person name="Tsuchiya T."/>
            <person name="Wang Z.T."/>
            <person name="Raymond J."/>
            <person name="Mimuro M."/>
            <person name="Blankenship R.E."/>
            <person name="Touchman J.W."/>
        </authorList>
    </citation>
    <scope>NUCLEOTIDE SEQUENCE [LARGE SCALE GENOMIC DNA]</scope>
    <source>
        <strain evidence="3">MBIC 11017</strain>
    </source>
</reference>
<evidence type="ECO:0000313" key="3">
    <source>
        <dbReference type="Proteomes" id="UP000000268"/>
    </source>
</evidence>
<proteinExistence type="predicted"/>
<feature type="signal peptide" evidence="1">
    <location>
        <begin position="1"/>
        <end position="23"/>
    </location>
</feature>
<dbReference type="EMBL" id="CP000828">
    <property type="protein sequence ID" value="ABW25808.1"/>
    <property type="molecule type" value="Genomic_DNA"/>
</dbReference>
<sequence length="60" mass="6543">MHKAWTGLVVAIASCSTISSAQAFPGMTKAEVTRWSSQNYAAQADAGLLFSQEKTDRYIF</sequence>
<dbReference type="PROSITE" id="PS51257">
    <property type="entry name" value="PROKAR_LIPOPROTEIN"/>
    <property type="match status" value="1"/>
</dbReference>
<protein>
    <submittedName>
        <fullName evidence="2">Uncharacterized protein</fullName>
    </submittedName>
</protein>
<organism evidence="2 3">
    <name type="scientific">Acaryochloris marina (strain MBIC 11017)</name>
    <dbReference type="NCBI Taxonomy" id="329726"/>
    <lineage>
        <taxon>Bacteria</taxon>
        <taxon>Bacillati</taxon>
        <taxon>Cyanobacteriota</taxon>
        <taxon>Cyanophyceae</taxon>
        <taxon>Acaryochloridales</taxon>
        <taxon>Acaryochloridaceae</taxon>
        <taxon>Acaryochloris</taxon>
    </lineage>
</organism>
<evidence type="ECO:0000313" key="2">
    <source>
        <dbReference type="EMBL" id="ABW25808.1"/>
    </source>
</evidence>
<evidence type="ECO:0000256" key="1">
    <source>
        <dbReference type="SAM" id="SignalP"/>
    </source>
</evidence>
<keyword evidence="1" id="KW-0732">Signal</keyword>
<feature type="chain" id="PRO_5002748669" evidence="1">
    <location>
        <begin position="24"/>
        <end position="60"/>
    </location>
</feature>
<keyword evidence="3" id="KW-1185">Reference proteome</keyword>
<dbReference type="STRING" id="329726.AM1_0764"/>
<dbReference type="AlphaFoldDB" id="B0CFC1"/>
<gene>
    <name evidence="2" type="ordered locus">AM1_0764</name>
</gene>